<accession>A0ABQ3XGY0</accession>
<dbReference type="EMBL" id="BOMG01000076">
    <property type="protein sequence ID" value="GID57756.1"/>
    <property type="molecule type" value="Genomic_DNA"/>
</dbReference>
<evidence type="ECO:0000313" key="2">
    <source>
        <dbReference type="Proteomes" id="UP000612282"/>
    </source>
</evidence>
<comment type="caution">
    <text evidence="1">The sequence shown here is derived from an EMBL/GenBank/DDBJ whole genome shotgun (WGS) entry which is preliminary data.</text>
</comment>
<proteinExistence type="predicted"/>
<dbReference type="Proteomes" id="UP000612282">
    <property type="component" value="Unassembled WGS sequence"/>
</dbReference>
<dbReference type="RefSeq" id="WP_203800978.1">
    <property type="nucleotide sequence ID" value="NZ_BAAAQE010000099.1"/>
</dbReference>
<name>A0ABQ3XGY0_9ACTN</name>
<protein>
    <submittedName>
        <fullName evidence="1">Uncharacterized protein</fullName>
    </submittedName>
</protein>
<evidence type="ECO:0000313" key="1">
    <source>
        <dbReference type="EMBL" id="GID57756.1"/>
    </source>
</evidence>
<sequence length="365" mass="38924">MTDEQLDRLVRDADPYRTDLATRLGGAEQTLLEEIMSTPKLESVPTSPVVESAPPARRALGRRLAGAVAAAAVVTGVIGASTLLRDQGSTGKDWAGPVGLPAEDTGGTGGGYELDLKAAEKLPRLLVEGGGWKITTVYGFAAEEGTIRFDDGSRHVEMNWYPAKTYDGYYEDRLDVSEPVPTTVAGTKANIFTYDSTDFAAQLVPSGSAFVELRISGLTRAEVDEVLTHVVRVEPEEFLAAMPAEVITPSKVHAAAAKILTDVPIPPGFDVEKIDIAGANDPYQFGAAVTSQVTCTWITEWIRADKAGDAAATEQAASALHSSHQWKVLKDMSDDGGWSEVLWEIADKTAGGEVPKDYKDAIGCQ</sequence>
<organism evidence="1 2">
    <name type="scientific">Actinoplanes couchii</name>
    <dbReference type="NCBI Taxonomy" id="403638"/>
    <lineage>
        <taxon>Bacteria</taxon>
        <taxon>Bacillati</taxon>
        <taxon>Actinomycetota</taxon>
        <taxon>Actinomycetes</taxon>
        <taxon>Micromonosporales</taxon>
        <taxon>Micromonosporaceae</taxon>
        <taxon>Actinoplanes</taxon>
    </lineage>
</organism>
<keyword evidence="2" id="KW-1185">Reference proteome</keyword>
<reference evidence="1 2" key="1">
    <citation type="submission" date="2021-01" db="EMBL/GenBank/DDBJ databases">
        <title>Whole genome shotgun sequence of Actinoplanes couchii NBRC 106145.</title>
        <authorList>
            <person name="Komaki H."/>
            <person name="Tamura T."/>
        </authorList>
    </citation>
    <scope>NUCLEOTIDE SEQUENCE [LARGE SCALE GENOMIC DNA]</scope>
    <source>
        <strain evidence="1 2">NBRC 106145</strain>
    </source>
</reference>
<gene>
    <name evidence="1" type="ORF">Aco03nite_061600</name>
</gene>